<feature type="domain" description="Cadherin" evidence="3">
    <location>
        <begin position="1046"/>
        <end position="1140"/>
    </location>
</feature>
<evidence type="ECO:0000256" key="2">
    <source>
        <dbReference type="ARBA" id="ARBA00022989"/>
    </source>
</evidence>
<comment type="caution">
    <text evidence="4">The sequence shown here is derived from an EMBL/GenBank/DDBJ whole genome shotgun (WGS) entry which is preliminary data.</text>
</comment>
<feature type="domain" description="Cadherin" evidence="3">
    <location>
        <begin position="847"/>
        <end position="932"/>
    </location>
</feature>
<feature type="domain" description="Cadherin" evidence="3">
    <location>
        <begin position="941"/>
        <end position="1040"/>
    </location>
</feature>
<keyword evidence="2" id="KW-0472">Membrane</keyword>
<dbReference type="InterPro" id="IPR002126">
    <property type="entry name" value="Cadherin-like_dom"/>
</dbReference>
<dbReference type="SUPFAM" id="SSF51120">
    <property type="entry name" value="beta-Roll"/>
    <property type="match status" value="1"/>
</dbReference>
<dbReference type="PANTHER" id="PTHR24026">
    <property type="entry name" value="FAT ATYPICAL CADHERIN-RELATED"/>
    <property type="match status" value="1"/>
</dbReference>
<feature type="domain" description="Cadherin" evidence="3">
    <location>
        <begin position="1251"/>
        <end position="1347"/>
    </location>
</feature>
<dbReference type="EMBL" id="JAKZHW010000002">
    <property type="protein sequence ID" value="MCH8617215.1"/>
    <property type="molecule type" value="Genomic_DNA"/>
</dbReference>
<dbReference type="InterPro" id="IPR018511">
    <property type="entry name" value="Hemolysin-typ_Ca-bd_CS"/>
</dbReference>
<keyword evidence="2" id="KW-1133">Transmembrane helix</keyword>
<dbReference type="Gene3D" id="2.150.10.10">
    <property type="entry name" value="Serralysin-like metalloprotease, C-terminal"/>
    <property type="match status" value="1"/>
</dbReference>
<dbReference type="Gene3D" id="2.60.40.60">
    <property type="entry name" value="Cadherins"/>
    <property type="match status" value="9"/>
</dbReference>
<dbReference type="InterPro" id="IPR015919">
    <property type="entry name" value="Cadherin-like_sf"/>
</dbReference>
<name>A0ABS9VQG0_9SPHN</name>
<dbReference type="InterPro" id="IPR001343">
    <property type="entry name" value="Hemolysn_Ca-bd"/>
</dbReference>
<dbReference type="PROSITE" id="PS50268">
    <property type="entry name" value="CADHERIN_2"/>
    <property type="match status" value="9"/>
</dbReference>
<reference evidence="4 5" key="1">
    <citation type="submission" date="2022-03" db="EMBL/GenBank/DDBJ databases">
        <authorList>
            <person name="Jo J.-H."/>
            <person name="Im W.-T."/>
        </authorList>
    </citation>
    <scope>NUCLEOTIDE SEQUENCE [LARGE SCALE GENOMIC DNA]</scope>
    <source>
        <strain evidence="4 5">SM33</strain>
    </source>
</reference>
<feature type="domain" description="Cadherin" evidence="3">
    <location>
        <begin position="525"/>
        <end position="619"/>
    </location>
</feature>
<gene>
    <name evidence="4" type="ORF">LZ016_14050</name>
</gene>
<evidence type="ECO:0000256" key="1">
    <source>
        <dbReference type="ARBA" id="ARBA00022692"/>
    </source>
</evidence>
<keyword evidence="1" id="KW-0812">Transmembrane</keyword>
<dbReference type="CDD" id="cd11304">
    <property type="entry name" value="Cadherin_repeat"/>
    <property type="match status" value="9"/>
</dbReference>
<dbReference type="PANTHER" id="PTHR24026:SF126">
    <property type="entry name" value="PROTOCADHERIN FAT 4"/>
    <property type="match status" value="1"/>
</dbReference>
<sequence>MTTYFTDGAEFTVNTNSIVTPMSGGFTQGGQIAPTVTTLADGRFIVAWSSNLDPQDGSGSAIKAQLFSATGEKIGTEFLVNSATLDTQYQPSVTALSGGGFVISWTTFDTAADGSGNAVKAQLYDASGAAVGGEFLVDTLTTSSQASPELTALSTGGFVATWTSSASGDDDIKAQIFSATGTKVGTEFRVNNTTTGAQSASDVTTLSNGNFLVTWTDSANGGDIRARLFSSTGTALTTDIQVHTSSSSAQSGSSVTALSGGGFVVTWTSAGVSGDSDLAVMAQIFSAAGTKVGTEFRVNTQTYAQQWQPSVTGTPDGGFIVAWRTDDDILSGDGSLAAIKAQVFSSTGAKVGGEFLVNTLGSGYQTVPSLTTLADGRVLATWANEPASFGAVTIEAQFLKANVAPVIDSNGGGDSAAVSATEGQTTVTAVHAIDAGGGQALQYAIVGGADAAQFAINPTSGALVFNSAPQAGSPTDSNGDNVYEVIVRASDGELADTQTLRVSVAVANQPPVITSNGGGDIASLSVDENNPAVTTVAASDANSPTISYTIVGGTDANSFVINSTTGELSFAAAPDHEAPADADHDNVYQVIVAASDGSASDTQTLTVTVGNSNDSAPVIGFWQSDSISSGMAEGGTSFLSFQATDPDGDTVVFSLAGEDAASFTINPSSGSVQFRTAPDYEAPGSAQGTNSYVFDVVASDGVHSDVLHVTLNIWDVNEPVTITSSGGGGTASLSVDENSTIAAQIAASDPEGATITYLIAGGADAGAFTIDPQSGQLSFLQAPNFENASDADANNVYDVVVSASDGSSTDAQALAIAVGNVDEPVVITSNGGGNAASTTVAEGSLDVTQVAATDPEAAAISYGIAGGADAAFFSIDAQTGDLRFVQAPDYESAADANGDNVYDVVVTASTASGSDSQAISVAVGNVNDRPLIAGGTSLALNLPEGTAAVATIAGSDPDNDVLVYSISGGADATLFTIDANTGKLSFVSTPDFEAPGDEGQDNFYNVMVSASDGQLSAFQAVQITVSNVNEGVSITSGSSFAIAENGTFVGSVQAADVDGDAVSYSIVGGADASRFIINAQTGALSFVTAPNFEAPQDAGGNNVYDLLVRASDGSLSATQAIAVQVGNVNEGTTFTSGANFAVAENSTAVGQVHATDVDGDAVTYSIAGGADAERFAINAQTGALSFIAAPNFEAAADADGNNVYDLLIRASDGSLSTTQAVGVQVGNVNEAPVITSNGGGSSASLTVNENGTLVTSVVATDPEGGQTYAISGGVDAGRFTINSATGELRFVSAPNYEAPNDANADNIYQVVVTSSDGSLVDSQSLSVSIANIRDGLTLNGTAKADTLTGSVAEDTINGLAGADTLLGNAGADIVNGGDGNDSLTGGAGADQLTGGAGQDDFIYTSIGDSTASSMDNILDFSHSQKDHISLKAIDANTSVAGDQAFTFIGTAAFSNHVGELRSYQNAGHTYVSGDVNGDGVADFVICIDPATNLVASDFLL</sequence>
<organism evidence="4 5">
    <name type="scientific">Sphingomonas telluris</name>
    <dbReference type="NCBI Taxonomy" id="2907998"/>
    <lineage>
        <taxon>Bacteria</taxon>
        <taxon>Pseudomonadati</taxon>
        <taxon>Pseudomonadota</taxon>
        <taxon>Alphaproteobacteria</taxon>
        <taxon>Sphingomonadales</taxon>
        <taxon>Sphingomonadaceae</taxon>
        <taxon>Sphingomonas</taxon>
    </lineage>
</organism>
<feature type="domain" description="Cadherin" evidence="3">
    <location>
        <begin position="1134"/>
        <end position="1234"/>
    </location>
</feature>
<protein>
    <submittedName>
        <fullName evidence="4">Cadherin domain-containing protein</fullName>
    </submittedName>
</protein>
<evidence type="ECO:0000313" key="4">
    <source>
        <dbReference type="EMBL" id="MCH8617215.1"/>
    </source>
</evidence>
<dbReference type="PROSITE" id="PS00330">
    <property type="entry name" value="HEMOLYSIN_CALCIUM"/>
    <property type="match status" value="1"/>
</dbReference>
<dbReference type="SMART" id="SM00112">
    <property type="entry name" value="CA"/>
    <property type="match status" value="9"/>
</dbReference>
<dbReference type="Proteomes" id="UP001203058">
    <property type="component" value="Unassembled WGS sequence"/>
</dbReference>
<dbReference type="InterPro" id="IPR011049">
    <property type="entry name" value="Serralysin-like_metalloprot_C"/>
</dbReference>
<dbReference type="RefSeq" id="WP_241448079.1">
    <property type="nucleotide sequence ID" value="NZ_JAKZHW010000002.1"/>
</dbReference>
<dbReference type="SUPFAM" id="SSF49313">
    <property type="entry name" value="Cadherin-like"/>
    <property type="match status" value="8"/>
</dbReference>
<feature type="domain" description="Cadherin" evidence="3">
    <location>
        <begin position="635"/>
        <end position="721"/>
    </location>
</feature>
<dbReference type="Pfam" id="PF00028">
    <property type="entry name" value="Cadherin"/>
    <property type="match status" value="1"/>
</dbReference>
<dbReference type="Pfam" id="PF00353">
    <property type="entry name" value="HemolysinCabind"/>
    <property type="match status" value="2"/>
</dbReference>
<keyword evidence="5" id="KW-1185">Reference proteome</keyword>
<proteinExistence type="predicted"/>
<dbReference type="PRINTS" id="PR00313">
    <property type="entry name" value="CABNDNGRPT"/>
</dbReference>
<feature type="domain" description="Cadherin" evidence="3">
    <location>
        <begin position="425"/>
        <end position="513"/>
    </location>
</feature>
<accession>A0ABS9VQG0</accession>
<evidence type="ECO:0000313" key="5">
    <source>
        <dbReference type="Proteomes" id="UP001203058"/>
    </source>
</evidence>
<feature type="domain" description="Cadherin" evidence="3">
    <location>
        <begin position="734"/>
        <end position="826"/>
    </location>
</feature>
<evidence type="ECO:0000259" key="3">
    <source>
        <dbReference type="PROSITE" id="PS50268"/>
    </source>
</evidence>